<dbReference type="Gene3D" id="3.40.50.360">
    <property type="match status" value="1"/>
</dbReference>
<name>A0A0M2NCE3_9FIRM</name>
<dbReference type="PANTHER" id="PTHR43278:SF2">
    <property type="entry name" value="IRON-SULFUR FLAVOPROTEIN"/>
    <property type="match status" value="1"/>
</dbReference>
<evidence type="ECO:0000256" key="1">
    <source>
        <dbReference type="ARBA" id="ARBA00022630"/>
    </source>
</evidence>
<dbReference type="STRING" id="270498.CHK_2222"/>
<gene>
    <name evidence="4" type="ORF">CHK_2222</name>
</gene>
<accession>A0A0M2NCE3</accession>
<dbReference type="GO" id="GO:0016491">
    <property type="term" value="F:oxidoreductase activity"/>
    <property type="evidence" value="ECO:0007669"/>
    <property type="project" value="InterPro"/>
</dbReference>
<proteinExistence type="predicted"/>
<keyword evidence="2" id="KW-0288">FMN</keyword>
<evidence type="ECO:0000256" key="2">
    <source>
        <dbReference type="ARBA" id="ARBA00022643"/>
    </source>
</evidence>
<dbReference type="RefSeq" id="WP_046444044.1">
    <property type="nucleotide sequence ID" value="NZ_LAYJ01000112.1"/>
</dbReference>
<protein>
    <submittedName>
        <fullName evidence="4">Iron-sulfur flavoprotein</fullName>
    </submittedName>
</protein>
<comment type="caution">
    <text evidence="4">The sequence shown here is derived from an EMBL/GenBank/DDBJ whole genome shotgun (WGS) entry which is preliminary data.</text>
</comment>
<dbReference type="EMBL" id="LAYJ01000112">
    <property type="protein sequence ID" value="KKI50159.1"/>
    <property type="molecule type" value="Genomic_DNA"/>
</dbReference>
<organism evidence="4 5">
    <name type="scientific">Christensenella hongkongensis</name>
    <dbReference type="NCBI Taxonomy" id="270498"/>
    <lineage>
        <taxon>Bacteria</taxon>
        <taxon>Bacillati</taxon>
        <taxon>Bacillota</taxon>
        <taxon>Clostridia</taxon>
        <taxon>Christensenellales</taxon>
        <taxon>Christensenellaceae</taxon>
        <taxon>Christensenella</taxon>
    </lineage>
</organism>
<evidence type="ECO:0000259" key="3">
    <source>
        <dbReference type="Pfam" id="PF03358"/>
    </source>
</evidence>
<keyword evidence="1" id="KW-0285">Flavoprotein</keyword>
<evidence type="ECO:0000313" key="4">
    <source>
        <dbReference type="EMBL" id="KKI50159.1"/>
    </source>
</evidence>
<dbReference type="InterPro" id="IPR029039">
    <property type="entry name" value="Flavoprotein-like_sf"/>
</dbReference>
<feature type="domain" description="NADPH-dependent FMN reductase-like" evidence="3">
    <location>
        <begin position="4"/>
        <end position="110"/>
    </location>
</feature>
<dbReference type="Pfam" id="PF03358">
    <property type="entry name" value="FMN_red"/>
    <property type="match status" value="1"/>
</dbReference>
<evidence type="ECO:0000313" key="5">
    <source>
        <dbReference type="Proteomes" id="UP000034076"/>
    </source>
</evidence>
<dbReference type="PANTHER" id="PTHR43278">
    <property type="entry name" value="NAD(P)H-DEPENDENT FMN-CONTAINING OXIDOREDUCTASE YWQN-RELATED"/>
    <property type="match status" value="1"/>
</dbReference>
<dbReference type="AlphaFoldDB" id="A0A0M2NCE3"/>
<keyword evidence="5" id="KW-1185">Reference proteome</keyword>
<reference evidence="4 5" key="1">
    <citation type="submission" date="2015-04" db="EMBL/GenBank/DDBJ databases">
        <title>Draft genome sequence of bacteremic isolate Catabacter hongkongensis type strain HKU16T.</title>
        <authorList>
            <person name="Lau S.K."/>
            <person name="Teng J.L."/>
            <person name="Huang Y."/>
            <person name="Curreem S.O."/>
            <person name="Tsui S.K."/>
            <person name="Woo P.C."/>
        </authorList>
    </citation>
    <scope>NUCLEOTIDE SEQUENCE [LARGE SCALE GENOMIC DNA]</scope>
    <source>
        <strain evidence="4 5">HKU16</strain>
    </source>
</reference>
<dbReference type="Proteomes" id="UP000034076">
    <property type="component" value="Unassembled WGS sequence"/>
</dbReference>
<dbReference type="OrthoDB" id="9805976at2"/>
<sequence length="183" mass="19898">MSKKVLVLTASPRKNGNTDKMANAFIKGAEQAGHCVTKFETAFKNIGGCRACNTCWSTGTACSVKDDFNELEPLLESCEVVLISTPLYWLSFPAQIKGAIDKLYAYGGAGGLRKLAIKECYLFVCGGDTGEEEYKPIETMYQLSADFLGWKDRGILRTGGMDDEGAIEKSGILEKAEELGRSI</sequence>
<dbReference type="InterPro" id="IPR005025">
    <property type="entry name" value="FMN_Rdtase-like_dom"/>
</dbReference>
<dbReference type="InterPro" id="IPR051796">
    <property type="entry name" value="ISF_SsuE-like"/>
</dbReference>
<dbReference type="SUPFAM" id="SSF52218">
    <property type="entry name" value="Flavoproteins"/>
    <property type="match status" value="1"/>
</dbReference>